<accession>A0AA40D191</accession>
<dbReference type="EMBL" id="JAULSV010000001">
    <property type="protein sequence ID" value="KAK0656813.1"/>
    <property type="molecule type" value="Genomic_DNA"/>
</dbReference>
<dbReference type="Proteomes" id="UP001174936">
    <property type="component" value="Unassembled WGS sequence"/>
</dbReference>
<evidence type="ECO:0000256" key="1">
    <source>
        <dbReference type="SAM" id="MobiDB-lite"/>
    </source>
</evidence>
<sequence>MRGFPFASQRALQQHLSYIPLLLLSLPTLPTKPCVCPACNSHLVSRFERLPRTAHQIWRIHCSDVSRSACLHTQKANMQASATRHINHGCSMGRPSLDAHSDRVDSHPPFPRKSRSAPSVSETMSGASNTTMARWVEEVLPLGHSAFPAPGWQCSTLCWAEPPPPHPLP</sequence>
<reference evidence="2" key="1">
    <citation type="submission" date="2023-06" db="EMBL/GenBank/DDBJ databases">
        <title>Genome-scale phylogeny and comparative genomics of the fungal order Sordariales.</title>
        <authorList>
            <consortium name="Lawrence Berkeley National Laboratory"/>
            <person name="Hensen N."/>
            <person name="Bonometti L."/>
            <person name="Westerberg I."/>
            <person name="Brannstrom I.O."/>
            <person name="Guillou S."/>
            <person name="Cros-Aarteil S."/>
            <person name="Calhoun S."/>
            <person name="Haridas S."/>
            <person name="Kuo A."/>
            <person name="Mondo S."/>
            <person name="Pangilinan J."/>
            <person name="Riley R."/>
            <person name="Labutti K."/>
            <person name="Andreopoulos B."/>
            <person name="Lipzen A."/>
            <person name="Chen C."/>
            <person name="Yanf M."/>
            <person name="Daum C."/>
            <person name="Ng V."/>
            <person name="Clum A."/>
            <person name="Steindorff A."/>
            <person name="Ohm R."/>
            <person name="Martin F."/>
            <person name="Silar P."/>
            <person name="Natvig D."/>
            <person name="Lalanne C."/>
            <person name="Gautier V."/>
            <person name="Ament-Velasquez S.L."/>
            <person name="Kruys A."/>
            <person name="Hutchinson M.I."/>
            <person name="Powell A.J."/>
            <person name="Barry K."/>
            <person name="Miller A.N."/>
            <person name="Grigoriev I.V."/>
            <person name="Debuchy R."/>
            <person name="Gladieux P."/>
            <person name="Thoren M.H."/>
            <person name="Johannesson H."/>
        </authorList>
    </citation>
    <scope>NUCLEOTIDE SEQUENCE</scope>
    <source>
        <strain evidence="2">SMH2532-1</strain>
    </source>
</reference>
<feature type="compositionally biased region" description="Polar residues" evidence="1">
    <location>
        <begin position="116"/>
        <end position="128"/>
    </location>
</feature>
<name>A0AA40D191_9PEZI</name>
<organism evidence="2 3">
    <name type="scientific">Cercophora newfieldiana</name>
    <dbReference type="NCBI Taxonomy" id="92897"/>
    <lineage>
        <taxon>Eukaryota</taxon>
        <taxon>Fungi</taxon>
        <taxon>Dikarya</taxon>
        <taxon>Ascomycota</taxon>
        <taxon>Pezizomycotina</taxon>
        <taxon>Sordariomycetes</taxon>
        <taxon>Sordariomycetidae</taxon>
        <taxon>Sordariales</taxon>
        <taxon>Lasiosphaeriaceae</taxon>
        <taxon>Cercophora</taxon>
    </lineage>
</organism>
<comment type="caution">
    <text evidence="2">The sequence shown here is derived from an EMBL/GenBank/DDBJ whole genome shotgun (WGS) entry which is preliminary data.</text>
</comment>
<protein>
    <submittedName>
        <fullName evidence="2">Uncharacterized protein</fullName>
    </submittedName>
</protein>
<gene>
    <name evidence="2" type="ORF">B0T16DRAFT_46582</name>
</gene>
<dbReference type="AlphaFoldDB" id="A0AA40D191"/>
<proteinExistence type="predicted"/>
<feature type="compositionally biased region" description="Basic and acidic residues" evidence="1">
    <location>
        <begin position="97"/>
        <end position="106"/>
    </location>
</feature>
<keyword evidence="3" id="KW-1185">Reference proteome</keyword>
<feature type="region of interest" description="Disordered" evidence="1">
    <location>
        <begin position="96"/>
        <end position="128"/>
    </location>
</feature>
<evidence type="ECO:0000313" key="3">
    <source>
        <dbReference type="Proteomes" id="UP001174936"/>
    </source>
</evidence>
<evidence type="ECO:0000313" key="2">
    <source>
        <dbReference type="EMBL" id="KAK0656813.1"/>
    </source>
</evidence>